<dbReference type="Pfam" id="PF25361">
    <property type="entry name" value="AAA_lid_RFC1"/>
    <property type="match status" value="1"/>
</dbReference>
<dbReference type="EMBL" id="KB445792">
    <property type="protein sequence ID" value="EMD41138.1"/>
    <property type="molecule type" value="Genomic_DNA"/>
</dbReference>
<keyword evidence="7" id="KW-0067">ATP-binding</keyword>
<dbReference type="OrthoDB" id="446168at2759"/>
<dbReference type="Gene3D" id="1.20.272.10">
    <property type="match status" value="1"/>
</dbReference>
<evidence type="ECO:0000256" key="1">
    <source>
        <dbReference type="ARBA" id="ARBA00004123"/>
    </source>
</evidence>
<keyword evidence="13" id="KW-1185">Reference proteome</keyword>
<dbReference type="FunFam" id="3.40.50.10190:FF:000001">
    <property type="entry name" value="Replication factor C subunit 1"/>
    <property type="match status" value="1"/>
</dbReference>
<evidence type="ECO:0000256" key="7">
    <source>
        <dbReference type="ARBA" id="ARBA00022840"/>
    </source>
</evidence>
<dbReference type="InterPro" id="IPR003959">
    <property type="entry name" value="ATPase_AAA_core"/>
</dbReference>
<feature type="region of interest" description="Disordered" evidence="10">
    <location>
        <begin position="319"/>
        <end position="338"/>
    </location>
</feature>
<dbReference type="GO" id="GO:0003689">
    <property type="term" value="F:DNA clamp loader activity"/>
    <property type="evidence" value="ECO:0007669"/>
    <property type="project" value="InterPro"/>
</dbReference>
<dbReference type="PIRSF" id="PIRSF036578">
    <property type="entry name" value="RFC1"/>
    <property type="match status" value="1"/>
</dbReference>
<dbReference type="GO" id="GO:0005524">
    <property type="term" value="F:ATP binding"/>
    <property type="evidence" value="ECO:0007669"/>
    <property type="project" value="UniProtKB-KW"/>
</dbReference>
<dbReference type="SUPFAM" id="SSF48019">
    <property type="entry name" value="post-AAA+ oligomerization domain-like"/>
    <property type="match status" value="1"/>
</dbReference>
<keyword evidence="9" id="KW-0539">Nucleus</keyword>
<dbReference type="InterPro" id="IPR001357">
    <property type="entry name" value="BRCT_dom"/>
</dbReference>
<dbReference type="InterPro" id="IPR047854">
    <property type="entry name" value="RFC_lid"/>
</dbReference>
<dbReference type="SUPFAM" id="SSF52113">
    <property type="entry name" value="BRCT domain"/>
    <property type="match status" value="1"/>
</dbReference>
<keyword evidence="5" id="KW-0235">DNA replication</keyword>
<dbReference type="PANTHER" id="PTHR23389">
    <property type="entry name" value="CHROMOSOME TRANSMISSION FIDELITY FACTOR 18"/>
    <property type="match status" value="1"/>
</dbReference>
<dbReference type="Gene3D" id="1.10.8.60">
    <property type="match status" value="1"/>
</dbReference>
<reference evidence="12 13" key="1">
    <citation type="journal article" date="2012" name="Proc. Natl. Acad. Sci. U.S.A.">
        <title>Comparative genomics of Ceriporiopsis subvermispora and Phanerochaete chrysosporium provide insight into selective ligninolysis.</title>
        <authorList>
            <person name="Fernandez-Fueyo E."/>
            <person name="Ruiz-Duenas F.J."/>
            <person name="Ferreira P."/>
            <person name="Floudas D."/>
            <person name="Hibbett D.S."/>
            <person name="Canessa P."/>
            <person name="Larrondo L.F."/>
            <person name="James T.Y."/>
            <person name="Seelenfreund D."/>
            <person name="Lobos S."/>
            <person name="Polanco R."/>
            <person name="Tello M."/>
            <person name="Honda Y."/>
            <person name="Watanabe T."/>
            <person name="Watanabe T."/>
            <person name="Ryu J.S."/>
            <person name="Kubicek C.P."/>
            <person name="Schmoll M."/>
            <person name="Gaskell J."/>
            <person name="Hammel K.E."/>
            <person name="St John F.J."/>
            <person name="Vanden Wymelenberg A."/>
            <person name="Sabat G."/>
            <person name="Splinter BonDurant S."/>
            <person name="Syed K."/>
            <person name="Yadav J.S."/>
            <person name="Doddapaneni H."/>
            <person name="Subramanian V."/>
            <person name="Lavin J.L."/>
            <person name="Oguiza J.A."/>
            <person name="Perez G."/>
            <person name="Pisabarro A.G."/>
            <person name="Ramirez L."/>
            <person name="Santoyo F."/>
            <person name="Master E."/>
            <person name="Coutinho P.M."/>
            <person name="Henrissat B."/>
            <person name="Lombard V."/>
            <person name="Magnuson J.K."/>
            <person name="Kuees U."/>
            <person name="Hori C."/>
            <person name="Igarashi K."/>
            <person name="Samejima M."/>
            <person name="Held B.W."/>
            <person name="Barry K.W."/>
            <person name="LaButti K.M."/>
            <person name="Lapidus A."/>
            <person name="Lindquist E.A."/>
            <person name="Lucas S.M."/>
            <person name="Riley R."/>
            <person name="Salamov A.A."/>
            <person name="Hoffmeister D."/>
            <person name="Schwenk D."/>
            <person name="Hadar Y."/>
            <person name="Yarden O."/>
            <person name="de Vries R.P."/>
            <person name="Wiebenga A."/>
            <person name="Stenlid J."/>
            <person name="Eastwood D."/>
            <person name="Grigoriev I.V."/>
            <person name="Berka R.M."/>
            <person name="Blanchette R.A."/>
            <person name="Kersten P."/>
            <person name="Martinez A.T."/>
            <person name="Vicuna R."/>
            <person name="Cullen D."/>
        </authorList>
    </citation>
    <scope>NUCLEOTIDE SEQUENCE [LARGE SCALE GENOMIC DNA]</scope>
    <source>
        <strain evidence="12 13">B</strain>
    </source>
</reference>
<evidence type="ECO:0000313" key="12">
    <source>
        <dbReference type="EMBL" id="EMD41138.1"/>
    </source>
</evidence>
<dbReference type="GO" id="GO:0006281">
    <property type="term" value="P:DNA repair"/>
    <property type="evidence" value="ECO:0007669"/>
    <property type="project" value="InterPro"/>
</dbReference>
<dbReference type="HOGENOM" id="CLU_003574_1_0_1"/>
<keyword evidence="8" id="KW-0238">DNA-binding</keyword>
<protein>
    <recommendedName>
        <fullName evidence="3">Replication factor C subunit 1</fullName>
    </recommendedName>
</protein>
<dbReference type="InterPro" id="IPR036420">
    <property type="entry name" value="BRCT_dom_sf"/>
</dbReference>
<feature type="compositionally biased region" description="Acidic residues" evidence="10">
    <location>
        <begin position="116"/>
        <end position="132"/>
    </location>
</feature>
<feature type="region of interest" description="Disordered" evidence="10">
    <location>
        <begin position="1"/>
        <end position="185"/>
    </location>
</feature>
<dbReference type="SMART" id="SM00292">
    <property type="entry name" value="BRCT"/>
    <property type="match status" value="1"/>
</dbReference>
<dbReference type="GO" id="GO:0003677">
    <property type="term" value="F:DNA binding"/>
    <property type="evidence" value="ECO:0007669"/>
    <property type="project" value="UniProtKB-KW"/>
</dbReference>
<organism evidence="12 13">
    <name type="scientific">Ceriporiopsis subvermispora (strain B)</name>
    <name type="common">White-rot fungus</name>
    <name type="synonym">Gelatoporia subvermispora</name>
    <dbReference type="NCBI Taxonomy" id="914234"/>
    <lineage>
        <taxon>Eukaryota</taxon>
        <taxon>Fungi</taxon>
        <taxon>Dikarya</taxon>
        <taxon>Basidiomycota</taxon>
        <taxon>Agaricomycotina</taxon>
        <taxon>Agaricomycetes</taxon>
        <taxon>Polyporales</taxon>
        <taxon>Gelatoporiaceae</taxon>
        <taxon>Gelatoporia</taxon>
    </lineage>
</organism>
<dbReference type="Gene3D" id="3.40.50.10190">
    <property type="entry name" value="BRCT domain"/>
    <property type="match status" value="1"/>
</dbReference>
<proteinExistence type="inferred from homology"/>
<dbReference type="Pfam" id="PF00533">
    <property type="entry name" value="BRCT"/>
    <property type="match status" value="1"/>
</dbReference>
<dbReference type="SUPFAM" id="SSF52540">
    <property type="entry name" value="P-loop containing nucleoside triphosphate hydrolases"/>
    <property type="match status" value="1"/>
</dbReference>
<dbReference type="InterPro" id="IPR008921">
    <property type="entry name" value="DNA_pol3_clamp-load_cplx_C"/>
</dbReference>
<keyword evidence="6" id="KW-0547">Nucleotide-binding</keyword>
<dbReference type="STRING" id="914234.M2QVJ8"/>
<sequence>MSFRLIYRRPLSKPQVSSSLRPTSAKIKTERVMDEDEDEIEKTKPTLKRKKHAILISSSDEETEKKASPPKKKHASTVISSSKATGSSFLANAKPTLTKPTPAKKKVAKDDYYEMSSEDVTDDNDDYEEEEEERKPTKNGKGKAKPTPKKTPAKPQPAKESKSKAKAADRDEDKPTADTKPKPKFNWAAAKAAKMAGPIAHGSKEVPTPASENCLAGLSLVFTGELSSFSRDEAVDLAKRYGGRVVGQPSSKTSYVVVGEDAGPSKLAAIKKNNLKTLNEDQFLELIRTRVPDESTLDEKTRKKIEKEKEAIRDVAKEMERREKQAAKKSAKAGSSIPDVSSQLWTDRYAPQTLKEICGNKGQVEKLQQWLHDWSASLKSGFKKPGKSGMNVFRAVLITGPPGIGKTTSAHLCAKLEGFTPIELNASDARSKKLVESSTNIMNASLDGWMVGGAATNAAGVAITDKSCLIMDEVDGMSAGDRGGVGALTALIKKTKIPIICIANDRGAMKLKPLANVTYNLTFRKPEANVIRSRILSIAFKENMKIPANVIDQLITGAQSDIRQVLNMLSTWRLSSDTMDFDEGKALAKANEKYSMMTPFNVVNKLLGPYLFSPTSRESLNDKIELYFHDHSFMPLFVQENYLKTQPSKLKHMAGPEQELKHLELMEKASASISDGDLVDALIHGSEQHWSLMPLHAVCSTVRPASFLFGMGAGWNGPMAMSFPQWLGQNSKQNKLSRQLTDVQARMRLKVSGDKPEIRISYIPAMHPHLVKPLIDKGSSAVDEVIDFMDEYFLMREDWDTIVELGVDQNRDEVVLKKISAATKTALTKKYNSKDHPIAFHRAADLGKVPKKIAAAGPLPDLEEAIDVDEEIEEAVEETDDKSTAEDDLARDSLIKAPKKAKGAAAARGKSAAATGKGKG</sequence>
<keyword evidence="4" id="KW-0597">Phosphoprotein</keyword>
<feature type="compositionally biased region" description="Basic residues" evidence="10">
    <location>
        <begin position="1"/>
        <end position="11"/>
    </location>
</feature>
<comment type="similarity">
    <text evidence="2">Belongs to the activator 1 large subunit family.</text>
</comment>
<dbReference type="Gene3D" id="3.40.50.300">
    <property type="entry name" value="P-loop containing nucleotide triphosphate hydrolases"/>
    <property type="match status" value="1"/>
</dbReference>
<gene>
    <name evidence="12" type="ORF">CERSUDRAFT_131701</name>
</gene>
<dbReference type="CDD" id="cd00009">
    <property type="entry name" value="AAA"/>
    <property type="match status" value="1"/>
</dbReference>
<evidence type="ECO:0000256" key="4">
    <source>
        <dbReference type="ARBA" id="ARBA00022553"/>
    </source>
</evidence>
<dbReference type="GO" id="GO:0006271">
    <property type="term" value="P:DNA strand elongation involved in DNA replication"/>
    <property type="evidence" value="ECO:0007669"/>
    <property type="project" value="UniProtKB-ARBA"/>
</dbReference>
<feature type="compositionally biased region" description="Basic and acidic residues" evidence="10">
    <location>
        <begin position="157"/>
        <end position="181"/>
    </location>
</feature>
<evidence type="ECO:0000313" key="13">
    <source>
        <dbReference type="Proteomes" id="UP000016930"/>
    </source>
</evidence>
<dbReference type="PROSITE" id="PS50172">
    <property type="entry name" value="BRCT"/>
    <property type="match status" value="1"/>
</dbReference>
<dbReference type="Proteomes" id="UP000016930">
    <property type="component" value="Unassembled WGS sequence"/>
</dbReference>
<evidence type="ECO:0000256" key="3">
    <source>
        <dbReference type="ARBA" id="ARBA00020401"/>
    </source>
</evidence>
<name>M2QVJ8_CERS8</name>
<comment type="subcellular location">
    <subcellularLocation>
        <location evidence="1">Nucleus</location>
    </subcellularLocation>
</comment>
<evidence type="ECO:0000256" key="2">
    <source>
        <dbReference type="ARBA" id="ARBA00006116"/>
    </source>
</evidence>
<feature type="compositionally biased region" description="Polar residues" evidence="10">
    <location>
        <begin position="78"/>
        <end position="90"/>
    </location>
</feature>
<feature type="region of interest" description="Disordered" evidence="10">
    <location>
        <begin position="873"/>
        <end position="920"/>
    </location>
</feature>
<dbReference type="Pfam" id="PF08519">
    <property type="entry name" value="RFC1"/>
    <property type="match status" value="1"/>
</dbReference>
<evidence type="ECO:0000259" key="11">
    <source>
        <dbReference type="PROSITE" id="PS50172"/>
    </source>
</evidence>
<dbReference type="GO" id="GO:0005663">
    <property type="term" value="C:DNA replication factor C complex"/>
    <property type="evidence" value="ECO:0007669"/>
    <property type="project" value="InterPro"/>
</dbReference>
<dbReference type="InterPro" id="IPR003593">
    <property type="entry name" value="AAA+_ATPase"/>
</dbReference>
<dbReference type="FunFam" id="1.20.272.10:FF:000005">
    <property type="entry name" value="Replication factor C subunit 1"/>
    <property type="match status" value="1"/>
</dbReference>
<feature type="compositionally biased region" description="Low complexity" evidence="10">
    <location>
        <begin position="903"/>
        <end position="920"/>
    </location>
</feature>
<dbReference type="CDD" id="cd18140">
    <property type="entry name" value="HLD_clamp_RFC"/>
    <property type="match status" value="1"/>
</dbReference>
<dbReference type="InterPro" id="IPR013725">
    <property type="entry name" value="DNA_replication_fac_RFC1_C"/>
</dbReference>
<accession>M2QVJ8</accession>
<dbReference type="GO" id="GO:0005634">
    <property type="term" value="C:nucleus"/>
    <property type="evidence" value="ECO:0007669"/>
    <property type="project" value="UniProtKB-SubCell"/>
</dbReference>
<dbReference type="FunFam" id="1.10.8.60:FF:000021">
    <property type="entry name" value="Replication factor C subunit 1"/>
    <property type="match status" value="1"/>
</dbReference>
<dbReference type="GO" id="GO:0016887">
    <property type="term" value="F:ATP hydrolysis activity"/>
    <property type="evidence" value="ECO:0007669"/>
    <property type="project" value="InterPro"/>
</dbReference>
<evidence type="ECO:0000256" key="5">
    <source>
        <dbReference type="ARBA" id="ARBA00022705"/>
    </source>
</evidence>
<dbReference type="SMART" id="SM00382">
    <property type="entry name" value="AAA"/>
    <property type="match status" value="1"/>
</dbReference>
<dbReference type="InterPro" id="IPR027417">
    <property type="entry name" value="P-loop_NTPase"/>
</dbReference>
<feature type="compositionally biased region" description="Basic and acidic residues" evidence="10">
    <location>
        <begin position="881"/>
        <end position="894"/>
    </location>
</feature>
<evidence type="ECO:0000256" key="9">
    <source>
        <dbReference type="ARBA" id="ARBA00023242"/>
    </source>
</evidence>
<dbReference type="PANTHER" id="PTHR23389:SF6">
    <property type="entry name" value="REPLICATION FACTOR C SUBUNIT 1"/>
    <property type="match status" value="1"/>
</dbReference>
<feature type="compositionally biased region" description="Basic residues" evidence="10">
    <location>
        <begin position="137"/>
        <end position="152"/>
    </location>
</feature>
<evidence type="ECO:0000256" key="8">
    <source>
        <dbReference type="ARBA" id="ARBA00023125"/>
    </source>
</evidence>
<dbReference type="FunFam" id="3.40.50.300:FF:000395">
    <property type="entry name" value="Replication factor C subunit 1"/>
    <property type="match status" value="1"/>
</dbReference>
<evidence type="ECO:0000256" key="10">
    <source>
        <dbReference type="SAM" id="MobiDB-lite"/>
    </source>
</evidence>
<evidence type="ECO:0000256" key="6">
    <source>
        <dbReference type="ARBA" id="ARBA00022741"/>
    </source>
</evidence>
<feature type="non-terminal residue" evidence="12">
    <location>
        <position position="920"/>
    </location>
</feature>
<feature type="domain" description="BRCT" evidence="11">
    <location>
        <begin position="210"/>
        <end position="290"/>
    </location>
</feature>
<dbReference type="AlphaFoldDB" id="M2QVJ8"/>
<dbReference type="InterPro" id="IPR012178">
    <property type="entry name" value="RFC1"/>
</dbReference>
<dbReference type="Pfam" id="PF00004">
    <property type="entry name" value="AAA"/>
    <property type="match status" value="1"/>
</dbReference>